<dbReference type="Proteomes" id="UP001140453">
    <property type="component" value="Unassembled WGS sequence"/>
</dbReference>
<name>A0A9W8YZJ3_9PEZI</name>
<dbReference type="PANTHER" id="PTHR37315:SF1">
    <property type="entry name" value="UPF0311 PROTEIN BLR7842"/>
    <property type="match status" value="1"/>
</dbReference>
<comment type="caution">
    <text evidence="2">The sequence shown here is derived from an EMBL/GenBank/DDBJ whole genome shotgun (WGS) entry which is preliminary data.</text>
</comment>
<dbReference type="OrthoDB" id="2544694at2759"/>
<gene>
    <name evidence="2" type="ORF">N0V93_003981</name>
</gene>
<dbReference type="AlphaFoldDB" id="A0A9W8YZJ3"/>
<dbReference type="InterPro" id="IPR020915">
    <property type="entry name" value="UPF0311"/>
</dbReference>
<keyword evidence="3" id="KW-1185">Reference proteome</keyword>
<dbReference type="Gene3D" id="2.40.160.20">
    <property type="match status" value="1"/>
</dbReference>
<dbReference type="EMBL" id="JAPEVB010000002">
    <property type="protein sequence ID" value="KAJ4394761.1"/>
    <property type="molecule type" value="Genomic_DNA"/>
</dbReference>
<feature type="signal peptide" evidence="1">
    <location>
        <begin position="1"/>
        <end position="18"/>
    </location>
</feature>
<proteinExistence type="predicted"/>
<evidence type="ECO:0000256" key="1">
    <source>
        <dbReference type="SAM" id="SignalP"/>
    </source>
</evidence>
<evidence type="ECO:0000313" key="3">
    <source>
        <dbReference type="Proteomes" id="UP001140453"/>
    </source>
</evidence>
<evidence type="ECO:0000313" key="2">
    <source>
        <dbReference type="EMBL" id="KAJ4394761.1"/>
    </source>
</evidence>
<feature type="chain" id="PRO_5040771043" evidence="1">
    <location>
        <begin position="19"/>
        <end position="160"/>
    </location>
</feature>
<dbReference type="Pfam" id="PF11578">
    <property type="entry name" value="DUF3237"/>
    <property type="match status" value="1"/>
</dbReference>
<protein>
    <submittedName>
        <fullName evidence="2">Uncharacterized protein</fullName>
    </submittedName>
</protein>
<dbReference type="PANTHER" id="PTHR37315">
    <property type="entry name" value="UPF0311 PROTEIN BLR7842"/>
    <property type="match status" value="1"/>
</dbReference>
<sequence>MLVSSFLSALAFAATALASPVSRNSSTPAAPATKYLFTANILSDAPIELGETPAGQRAFQTISGGTFSGPELQGKVVGGLDHGLVDADGYFDPNVVYLLQTSDACNILVREKGHAPNVLLLFETACDKYDWLNGVVAYGLAAQVTGGISVEVFKVGVYED</sequence>
<reference evidence="2" key="1">
    <citation type="submission" date="2022-10" db="EMBL/GenBank/DDBJ databases">
        <title>Tapping the CABI collections for fungal endophytes: first genome assemblies for Collariella, Neodidymelliopsis, Ascochyta clinopodiicola, Didymella pomorum, Didymosphaeria variabile, Neocosmospora piperis and Neocucurbitaria cava.</title>
        <authorList>
            <person name="Hill R."/>
        </authorList>
    </citation>
    <scope>NUCLEOTIDE SEQUENCE</scope>
    <source>
        <strain evidence="2">IMI 355082</strain>
    </source>
</reference>
<keyword evidence="1" id="KW-0732">Signal</keyword>
<accession>A0A9W8YZJ3</accession>
<organism evidence="2 3">
    <name type="scientific">Gnomoniopsis smithogilvyi</name>
    <dbReference type="NCBI Taxonomy" id="1191159"/>
    <lineage>
        <taxon>Eukaryota</taxon>
        <taxon>Fungi</taxon>
        <taxon>Dikarya</taxon>
        <taxon>Ascomycota</taxon>
        <taxon>Pezizomycotina</taxon>
        <taxon>Sordariomycetes</taxon>
        <taxon>Sordariomycetidae</taxon>
        <taxon>Diaporthales</taxon>
        <taxon>Gnomoniaceae</taxon>
        <taxon>Gnomoniopsis</taxon>
    </lineage>
</organism>